<feature type="domain" description="DC1-like C-terminal" evidence="3">
    <location>
        <begin position="384"/>
        <end position="428"/>
    </location>
</feature>
<dbReference type="PANTHER" id="PTHR32410:SF197">
    <property type="entry name" value="DC1 DOMAIN-CONTAINING PROTEIN"/>
    <property type="match status" value="1"/>
</dbReference>
<dbReference type="PaxDb" id="3708-A0A078HSP9"/>
<sequence length="440" mass="51642">MDSNLLRTALTSFLQAMNSLNRSSPPTTFLCPRLRYKNQMDPKTYYIEKRNYPYLEESHHLFPLSINYPKRHDHTLTYFPRVNSLTCDVCALGNDKHFIYVCYQCDFLVHYTCIYLPTTIRISRHYHRLSFITHITNKNWSSCGVCRQGVEKNYGQYSCVKDYCDYVVHSKCATREDLWDGKELEGEPEVEYEDIKAFKEISNGVIEHDSHPYHHMRLEKKENGRVEDGKRCQACILLIYECSIYSCMRCDFILHETCAHLPRKKWHPLHAHPLTLQVAHQRRFECVACENHCCGFAYTCYEGACSFQLDVKYKHDEHYLTLSYNEDTGGYNWCDICEKETYPHVGFYKCDSLCSITVHIECILGVDPFMNHGQGFVIKGYIWVRIIPNDGLTREICMGCRKHCRYRIAYEADDLKGSRLLLCSMECIYSVLKLPKNIYS</sequence>
<dbReference type="Proteomes" id="UP000028999">
    <property type="component" value="Unassembled WGS sequence"/>
</dbReference>
<dbReference type="PANTHER" id="PTHR32410">
    <property type="entry name" value="CYSTEINE/HISTIDINE-RICH C1 DOMAIN FAMILY PROTEIN"/>
    <property type="match status" value="1"/>
</dbReference>
<feature type="domain" description="DC1" evidence="2">
    <location>
        <begin position="124"/>
        <end position="173"/>
    </location>
</feature>
<feature type="domain" description="DC1" evidence="2">
    <location>
        <begin position="314"/>
        <end position="363"/>
    </location>
</feature>
<dbReference type="InterPro" id="IPR046349">
    <property type="entry name" value="C1-like_sf"/>
</dbReference>
<feature type="domain" description="DC1" evidence="2">
    <location>
        <begin position="70"/>
        <end position="114"/>
    </location>
</feature>
<dbReference type="Gramene" id="CDY41575">
    <property type="protein sequence ID" value="CDY41575"/>
    <property type="gene ID" value="GSBRNA2T00073217001"/>
</dbReference>
<accession>A0A078HSP9</accession>
<dbReference type="OMA" id="HICEEER"/>
<keyword evidence="6" id="KW-1185">Reference proteome</keyword>
<dbReference type="STRING" id="3708.A0A078HSP9"/>
<dbReference type="Proteomes" id="UP001295469">
    <property type="component" value="Chromosome C05"/>
</dbReference>
<evidence type="ECO:0000259" key="2">
    <source>
        <dbReference type="Pfam" id="PF03107"/>
    </source>
</evidence>
<reference evidence="5 6" key="1">
    <citation type="journal article" date="2014" name="Science">
        <title>Plant genetics. Early allopolyploid evolution in the post-Neolithic Brassica napus oilseed genome.</title>
        <authorList>
            <person name="Chalhoub B."/>
            <person name="Denoeud F."/>
            <person name="Liu S."/>
            <person name="Parkin I.A."/>
            <person name="Tang H."/>
            <person name="Wang X."/>
            <person name="Chiquet J."/>
            <person name="Belcram H."/>
            <person name="Tong C."/>
            <person name="Samans B."/>
            <person name="Correa M."/>
            <person name="Da Silva C."/>
            <person name="Just J."/>
            <person name="Falentin C."/>
            <person name="Koh C.S."/>
            <person name="Le Clainche I."/>
            <person name="Bernard M."/>
            <person name="Bento P."/>
            <person name="Noel B."/>
            <person name="Labadie K."/>
            <person name="Alberti A."/>
            <person name="Charles M."/>
            <person name="Arnaud D."/>
            <person name="Guo H."/>
            <person name="Daviaud C."/>
            <person name="Alamery S."/>
            <person name="Jabbari K."/>
            <person name="Zhao M."/>
            <person name="Edger P.P."/>
            <person name="Chelaifa H."/>
            <person name="Tack D."/>
            <person name="Lassalle G."/>
            <person name="Mestiri I."/>
            <person name="Schnel N."/>
            <person name="Le Paslier M.C."/>
            <person name="Fan G."/>
            <person name="Renault V."/>
            <person name="Bayer P.E."/>
            <person name="Golicz A.A."/>
            <person name="Manoli S."/>
            <person name="Lee T.H."/>
            <person name="Thi V.H."/>
            <person name="Chalabi S."/>
            <person name="Hu Q."/>
            <person name="Fan C."/>
            <person name="Tollenaere R."/>
            <person name="Lu Y."/>
            <person name="Battail C."/>
            <person name="Shen J."/>
            <person name="Sidebottom C.H."/>
            <person name="Wang X."/>
            <person name="Canaguier A."/>
            <person name="Chauveau A."/>
            <person name="Berard A."/>
            <person name="Deniot G."/>
            <person name="Guan M."/>
            <person name="Liu Z."/>
            <person name="Sun F."/>
            <person name="Lim Y.P."/>
            <person name="Lyons E."/>
            <person name="Town C.D."/>
            <person name="Bancroft I."/>
            <person name="Wang X."/>
            <person name="Meng J."/>
            <person name="Ma J."/>
            <person name="Pires J.C."/>
            <person name="King G.J."/>
            <person name="Brunel D."/>
            <person name="Delourme R."/>
            <person name="Renard M."/>
            <person name="Aury J.M."/>
            <person name="Adams K.L."/>
            <person name="Batley J."/>
            <person name="Snowdon R.J."/>
            <person name="Tost J."/>
            <person name="Edwards D."/>
            <person name="Zhou Y."/>
            <person name="Hua W."/>
            <person name="Sharpe A.G."/>
            <person name="Paterson A.H."/>
            <person name="Guan C."/>
            <person name="Wincker P."/>
        </authorList>
    </citation>
    <scope>NUCLEOTIDE SEQUENCE [LARGE SCALE GENOMIC DNA]</scope>
    <source>
        <strain evidence="6">cv. Darmor-bzh</strain>
    </source>
</reference>
<evidence type="ECO:0000313" key="4">
    <source>
        <dbReference type="EMBL" id="CAF1935719.1"/>
    </source>
</evidence>
<evidence type="ECO:0000313" key="5">
    <source>
        <dbReference type="EMBL" id="CDY41575.1"/>
    </source>
</evidence>
<evidence type="ECO:0000259" key="3">
    <source>
        <dbReference type="Pfam" id="PF22926"/>
    </source>
</evidence>
<dbReference type="EMBL" id="HG994369">
    <property type="protein sequence ID" value="CAF1935719.1"/>
    <property type="molecule type" value="Genomic_DNA"/>
</dbReference>
<dbReference type="AlphaFoldDB" id="A0A078HSP9"/>
<proteinExistence type="predicted"/>
<protein>
    <submittedName>
        <fullName evidence="4">(rape) hypothetical protein</fullName>
    </submittedName>
    <submittedName>
        <fullName evidence="5">BnaC05g43120D protein</fullName>
    </submittedName>
</protein>
<dbReference type="Pfam" id="PF22926">
    <property type="entry name" value="C1-like_CT"/>
    <property type="match status" value="1"/>
</dbReference>
<dbReference type="InterPro" id="IPR053192">
    <property type="entry name" value="Vacuole_Formation_Reg"/>
</dbReference>
<reference evidence="4" key="3">
    <citation type="submission" date="2021-01" db="EMBL/GenBank/DDBJ databases">
        <authorList>
            <consortium name="Genoscope - CEA"/>
            <person name="William W."/>
        </authorList>
    </citation>
    <scope>NUCLEOTIDE SEQUENCE</scope>
</reference>
<keyword evidence="1" id="KW-0677">Repeat</keyword>
<gene>
    <name evidence="5" type="primary">BnaC05g43120D</name>
    <name evidence="4" type="ORF">DARMORV10_C05P58190.1</name>
    <name evidence="5" type="ORF">GSBRNA2T00073217001</name>
</gene>
<evidence type="ECO:0000256" key="1">
    <source>
        <dbReference type="ARBA" id="ARBA00022737"/>
    </source>
</evidence>
<dbReference type="EMBL" id="LK032501">
    <property type="protein sequence ID" value="CDY41575.1"/>
    <property type="molecule type" value="Genomic_DNA"/>
</dbReference>
<evidence type="ECO:0000313" key="6">
    <source>
        <dbReference type="Proteomes" id="UP000028999"/>
    </source>
</evidence>
<name>A0A078HSP9_BRANA</name>
<dbReference type="SUPFAM" id="SSF57889">
    <property type="entry name" value="Cysteine-rich domain"/>
    <property type="match status" value="3"/>
</dbReference>
<reference evidence="5" key="2">
    <citation type="submission" date="2014-06" db="EMBL/GenBank/DDBJ databases">
        <authorList>
            <person name="Genoscope - CEA"/>
        </authorList>
    </citation>
    <scope>NUCLEOTIDE SEQUENCE</scope>
</reference>
<dbReference type="InterPro" id="IPR054483">
    <property type="entry name" value="DC1-like_CT"/>
</dbReference>
<dbReference type="Pfam" id="PF03107">
    <property type="entry name" value="C1_2"/>
    <property type="match status" value="4"/>
</dbReference>
<dbReference type="InterPro" id="IPR004146">
    <property type="entry name" value="DC1"/>
</dbReference>
<feature type="domain" description="DC1" evidence="2">
    <location>
        <begin position="210"/>
        <end position="259"/>
    </location>
</feature>
<organism evidence="5 6">
    <name type="scientific">Brassica napus</name>
    <name type="common">Rape</name>
    <dbReference type="NCBI Taxonomy" id="3708"/>
    <lineage>
        <taxon>Eukaryota</taxon>
        <taxon>Viridiplantae</taxon>
        <taxon>Streptophyta</taxon>
        <taxon>Embryophyta</taxon>
        <taxon>Tracheophyta</taxon>
        <taxon>Spermatophyta</taxon>
        <taxon>Magnoliopsida</taxon>
        <taxon>eudicotyledons</taxon>
        <taxon>Gunneridae</taxon>
        <taxon>Pentapetalae</taxon>
        <taxon>rosids</taxon>
        <taxon>malvids</taxon>
        <taxon>Brassicales</taxon>
        <taxon>Brassicaceae</taxon>
        <taxon>Brassiceae</taxon>
        <taxon>Brassica</taxon>
    </lineage>
</organism>